<dbReference type="AlphaFoldDB" id="A0A5D0CMU1"/>
<dbReference type="OrthoDB" id="2665418at2"/>
<feature type="transmembrane region" description="Helical" evidence="1">
    <location>
        <begin position="84"/>
        <end position="107"/>
    </location>
</feature>
<accession>A0A5D0CMU1</accession>
<evidence type="ECO:0000313" key="2">
    <source>
        <dbReference type="EMBL" id="TYA10494.1"/>
    </source>
</evidence>
<sequence>MAVRGFRYLLFRRIEHEMIRYRQNHRMEERMLFILLMAGAIVNGALCAVGGAILFMGVVFYLIGLPQFKRSEKTKVRDGIRESLPIFFTLLMILFYMVITYWCARTGGTLAFHSVPSADDLSQAKKLVLLGIGQGLFSLITFKWILPGAIGELKLDRKHKWGIAAGVIVTMAGGGAAWLTAV</sequence>
<dbReference type="RefSeq" id="WP_148456173.1">
    <property type="nucleotide sequence ID" value="NZ_VSDO01000005.1"/>
</dbReference>
<organism evidence="2 3">
    <name type="scientific">Paenibacillus faecis</name>
    <dbReference type="NCBI Taxonomy" id="862114"/>
    <lineage>
        <taxon>Bacteria</taxon>
        <taxon>Bacillati</taxon>
        <taxon>Bacillota</taxon>
        <taxon>Bacilli</taxon>
        <taxon>Bacillales</taxon>
        <taxon>Paenibacillaceae</taxon>
        <taxon>Paenibacillus</taxon>
    </lineage>
</organism>
<dbReference type="EMBL" id="VSDO01000005">
    <property type="protein sequence ID" value="TYA10494.1"/>
    <property type="molecule type" value="Genomic_DNA"/>
</dbReference>
<feature type="transmembrane region" description="Helical" evidence="1">
    <location>
        <begin position="127"/>
        <end position="149"/>
    </location>
</feature>
<evidence type="ECO:0000256" key="1">
    <source>
        <dbReference type="SAM" id="Phobius"/>
    </source>
</evidence>
<proteinExistence type="predicted"/>
<reference evidence="2 3" key="1">
    <citation type="submission" date="2019-08" db="EMBL/GenBank/DDBJ databases">
        <title>Genome sequencing of Paenibacillus faecis DSM 23593(T).</title>
        <authorList>
            <person name="Kook J.-K."/>
            <person name="Park S.-N."/>
            <person name="Lim Y.K."/>
        </authorList>
    </citation>
    <scope>NUCLEOTIDE SEQUENCE [LARGE SCALE GENOMIC DNA]</scope>
    <source>
        <strain evidence="2 3">DSM 23593</strain>
    </source>
</reference>
<protein>
    <submittedName>
        <fullName evidence="2">Uncharacterized protein</fullName>
    </submittedName>
</protein>
<name>A0A5D0CMU1_9BACL</name>
<keyword evidence="1" id="KW-0812">Transmembrane</keyword>
<comment type="caution">
    <text evidence="2">The sequence shown here is derived from an EMBL/GenBank/DDBJ whole genome shotgun (WGS) entry which is preliminary data.</text>
</comment>
<evidence type="ECO:0000313" key="3">
    <source>
        <dbReference type="Proteomes" id="UP000325218"/>
    </source>
</evidence>
<feature type="transmembrane region" description="Helical" evidence="1">
    <location>
        <begin position="161"/>
        <end position="181"/>
    </location>
</feature>
<feature type="transmembrane region" description="Helical" evidence="1">
    <location>
        <begin position="31"/>
        <end position="63"/>
    </location>
</feature>
<dbReference type="Proteomes" id="UP000325218">
    <property type="component" value="Unassembled WGS sequence"/>
</dbReference>
<gene>
    <name evidence="2" type="ORF">FRY98_22015</name>
</gene>
<keyword evidence="3" id="KW-1185">Reference proteome</keyword>
<keyword evidence="1" id="KW-1133">Transmembrane helix</keyword>
<keyword evidence="1" id="KW-0472">Membrane</keyword>